<dbReference type="EMBL" id="JAALHA020000026">
    <property type="protein sequence ID" value="MDR9899676.1"/>
    <property type="molecule type" value="Genomic_DNA"/>
</dbReference>
<feature type="transmembrane region" description="Helical" evidence="6">
    <location>
        <begin position="135"/>
        <end position="155"/>
    </location>
</feature>
<reference evidence="8" key="1">
    <citation type="journal article" date="2021" name="Science">
        <title>Hunting the eagle killer: A cyanobacterial neurotoxin causes vacuolar myelinopathy.</title>
        <authorList>
            <person name="Breinlinger S."/>
            <person name="Phillips T.J."/>
            <person name="Haram B.N."/>
            <person name="Mares J."/>
            <person name="Martinez Yerena J.A."/>
            <person name="Hrouzek P."/>
            <person name="Sobotka R."/>
            <person name="Henderson W.M."/>
            <person name="Schmieder P."/>
            <person name="Williams S.M."/>
            <person name="Lauderdale J.D."/>
            <person name="Wilde H.D."/>
            <person name="Gerrin W."/>
            <person name="Kust A."/>
            <person name="Washington J.W."/>
            <person name="Wagner C."/>
            <person name="Geier B."/>
            <person name="Liebeke M."/>
            <person name="Enke H."/>
            <person name="Niedermeyer T.H.J."/>
            <person name="Wilde S.B."/>
        </authorList>
    </citation>
    <scope>NUCLEOTIDE SEQUENCE [LARGE SCALE GENOMIC DNA]</scope>
    <source>
        <strain evidence="8">Thurmond2011</strain>
    </source>
</reference>
<comment type="subcellular location">
    <subcellularLocation>
        <location evidence="1">Membrane</location>
        <topology evidence="1">Multi-pass membrane protein</topology>
    </subcellularLocation>
</comment>
<feature type="transmembrane region" description="Helical" evidence="6">
    <location>
        <begin position="251"/>
        <end position="273"/>
    </location>
</feature>
<dbReference type="Pfam" id="PF07690">
    <property type="entry name" value="MFS_1"/>
    <property type="match status" value="1"/>
</dbReference>
<feature type="transmembrane region" description="Helical" evidence="6">
    <location>
        <begin position="94"/>
        <end position="115"/>
    </location>
</feature>
<dbReference type="AlphaFoldDB" id="A0AAP5M8Z0"/>
<feature type="transmembrane region" description="Helical" evidence="6">
    <location>
        <begin position="161"/>
        <end position="181"/>
    </location>
</feature>
<dbReference type="GO" id="GO:0016020">
    <property type="term" value="C:membrane"/>
    <property type="evidence" value="ECO:0007669"/>
    <property type="project" value="UniProtKB-SubCell"/>
</dbReference>
<protein>
    <submittedName>
        <fullName evidence="7">MFS transporter</fullName>
    </submittedName>
</protein>
<dbReference type="InterPro" id="IPR011701">
    <property type="entry name" value="MFS"/>
</dbReference>
<dbReference type="PANTHER" id="PTHR12778:SF10">
    <property type="entry name" value="MAJOR FACILITATOR SUPERFAMILY DOMAIN-CONTAINING PROTEIN 3"/>
    <property type="match status" value="1"/>
</dbReference>
<dbReference type="Proteomes" id="UP000667802">
    <property type="component" value="Unassembled WGS sequence"/>
</dbReference>
<dbReference type="PANTHER" id="PTHR12778">
    <property type="entry name" value="SOLUTE CARRIER FAMILY 33 ACETYL-COA TRANSPORTER -RELATED"/>
    <property type="match status" value="1"/>
</dbReference>
<evidence type="ECO:0000256" key="1">
    <source>
        <dbReference type="ARBA" id="ARBA00004141"/>
    </source>
</evidence>
<dbReference type="NCBIfam" id="TIGR00901">
    <property type="entry name" value="2A0125"/>
    <property type="match status" value="1"/>
</dbReference>
<keyword evidence="5 6" id="KW-0472">Membrane</keyword>
<dbReference type="Gene3D" id="1.20.1250.20">
    <property type="entry name" value="MFS general substrate transporter like domains"/>
    <property type="match status" value="2"/>
</dbReference>
<evidence type="ECO:0000256" key="3">
    <source>
        <dbReference type="ARBA" id="ARBA00022692"/>
    </source>
</evidence>
<organism evidence="7 8">
    <name type="scientific">Aetokthonos hydrillicola Thurmond2011</name>
    <dbReference type="NCBI Taxonomy" id="2712845"/>
    <lineage>
        <taxon>Bacteria</taxon>
        <taxon>Bacillati</taxon>
        <taxon>Cyanobacteriota</taxon>
        <taxon>Cyanophyceae</taxon>
        <taxon>Nostocales</taxon>
        <taxon>Hapalosiphonaceae</taxon>
        <taxon>Aetokthonos</taxon>
    </lineage>
</organism>
<feature type="transmembrane region" description="Helical" evidence="6">
    <location>
        <begin position="308"/>
        <end position="332"/>
    </location>
</feature>
<keyword evidence="4 6" id="KW-1133">Transmembrane helix</keyword>
<dbReference type="CDD" id="cd17486">
    <property type="entry name" value="MFS_AmpG_like"/>
    <property type="match status" value="1"/>
</dbReference>
<feature type="transmembrane region" description="Helical" evidence="6">
    <location>
        <begin position="36"/>
        <end position="57"/>
    </location>
</feature>
<dbReference type="GO" id="GO:0022857">
    <property type="term" value="F:transmembrane transporter activity"/>
    <property type="evidence" value="ECO:0007669"/>
    <property type="project" value="InterPro"/>
</dbReference>
<gene>
    <name evidence="7" type="ORF">G7B40_034725</name>
</gene>
<feature type="transmembrane region" description="Helical" evidence="6">
    <location>
        <begin position="69"/>
        <end position="88"/>
    </location>
</feature>
<evidence type="ECO:0000256" key="6">
    <source>
        <dbReference type="SAM" id="Phobius"/>
    </source>
</evidence>
<keyword evidence="3 6" id="KW-0812">Transmembrane</keyword>
<feature type="transmembrane region" description="Helical" evidence="6">
    <location>
        <begin position="282"/>
        <end position="302"/>
    </location>
</feature>
<feature type="transmembrane region" description="Helical" evidence="6">
    <location>
        <begin position="212"/>
        <end position="231"/>
    </location>
</feature>
<evidence type="ECO:0000313" key="8">
    <source>
        <dbReference type="Proteomes" id="UP000667802"/>
    </source>
</evidence>
<accession>A0AAP5M8Z0</accession>
<evidence type="ECO:0000256" key="4">
    <source>
        <dbReference type="ARBA" id="ARBA00022989"/>
    </source>
</evidence>
<dbReference type="SUPFAM" id="SSF103473">
    <property type="entry name" value="MFS general substrate transporter"/>
    <property type="match status" value="1"/>
</dbReference>
<evidence type="ECO:0000256" key="2">
    <source>
        <dbReference type="ARBA" id="ARBA00022448"/>
    </source>
</evidence>
<sequence length="417" mass="44973">MAALLFIGFSSGLPFYLTSKTPLQAWLTKENVSLDAIAAFSLVGLPYSLKFVWAPILDRFIPPFLGRRRGWLVITQVGLLIAIAAMAFQKPSEGLKLLAIAATIVAFLSASQDIVADAYRTDVLAIPERGPGASVFLLGYRLAILVTGYVTLFLADRMPWQGVYLLMSLLMLFGVVSSILAPEPVLDLGTPQTLYEAVTLPFIEFFRRNGSLQAVLILVFIVIYKLGDSLLKNVSTPFLLAKGLNFTQSDIALPGGLGIVAVIVGTLVAGAVISKIGINRSLWIFAILQAVGNLAYFALAVVGKNYPLMVLAINIENFCAGLESAAFVAFLMSLCNQGYSATQFALLSSLQGFSRDILVAPAGVWAQATGWPLFFLLTAIAALPGLLLLPFFAPWNPQPVTIPRPGLDDEEDLWGRK</sequence>
<dbReference type="RefSeq" id="WP_208339380.1">
    <property type="nucleotide sequence ID" value="NZ_CAWQFN010000520.1"/>
</dbReference>
<keyword evidence="8" id="KW-1185">Reference proteome</keyword>
<evidence type="ECO:0000313" key="7">
    <source>
        <dbReference type="EMBL" id="MDR9899676.1"/>
    </source>
</evidence>
<evidence type="ECO:0000256" key="5">
    <source>
        <dbReference type="ARBA" id="ARBA00023136"/>
    </source>
</evidence>
<comment type="caution">
    <text evidence="7">The sequence shown here is derived from an EMBL/GenBank/DDBJ whole genome shotgun (WGS) entry which is preliminary data.</text>
</comment>
<dbReference type="InterPro" id="IPR004752">
    <property type="entry name" value="AmpG_permease/AT-1"/>
</dbReference>
<feature type="transmembrane region" description="Helical" evidence="6">
    <location>
        <begin position="371"/>
        <end position="393"/>
    </location>
</feature>
<proteinExistence type="predicted"/>
<dbReference type="InterPro" id="IPR036259">
    <property type="entry name" value="MFS_trans_sf"/>
</dbReference>
<keyword evidence="2" id="KW-0813">Transport</keyword>
<name>A0AAP5M8Z0_9CYAN</name>